<comment type="caution">
    <text evidence="9">The sequence shown here is derived from an EMBL/GenBank/DDBJ whole genome shotgun (WGS) entry which is preliminary data.</text>
</comment>
<dbReference type="AlphaFoldDB" id="A0A4Y2D7M2"/>
<proteinExistence type="inferred from homology"/>
<evidence type="ECO:0000256" key="2">
    <source>
        <dbReference type="ARBA" id="ARBA00022763"/>
    </source>
</evidence>
<organism evidence="9 10">
    <name type="scientific">Araneus ventricosus</name>
    <name type="common">Orbweaver spider</name>
    <name type="synonym">Epeira ventricosa</name>
    <dbReference type="NCBI Taxonomy" id="182803"/>
    <lineage>
        <taxon>Eukaryota</taxon>
        <taxon>Metazoa</taxon>
        <taxon>Ecdysozoa</taxon>
        <taxon>Arthropoda</taxon>
        <taxon>Chelicerata</taxon>
        <taxon>Arachnida</taxon>
        <taxon>Araneae</taxon>
        <taxon>Araneomorphae</taxon>
        <taxon>Entelegynae</taxon>
        <taxon>Araneoidea</taxon>
        <taxon>Araneidae</taxon>
        <taxon>Araneus</taxon>
    </lineage>
</organism>
<evidence type="ECO:0000259" key="8">
    <source>
        <dbReference type="Pfam" id="PF09302"/>
    </source>
</evidence>
<feature type="domain" description="XLF-like N-terminal" evidence="8">
    <location>
        <begin position="21"/>
        <end position="123"/>
    </location>
</feature>
<reference evidence="9 10" key="1">
    <citation type="journal article" date="2019" name="Sci. Rep.">
        <title>Orb-weaving spider Araneus ventricosus genome elucidates the spidroin gene catalogue.</title>
        <authorList>
            <person name="Kono N."/>
            <person name="Nakamura H."/>
            <person name="Ohtoshi R."/>
            <person name="Moran D.A.P."/>
            <person name="Shinohara A."/>
            <person name="Yoshida Y."/>
            <person name="Fujiwara M."/>
            <person name="Mori M."/>
            <person name="Tomita M."/>
            <person name="Arakawa K."/>
        </authorList>
    </citation>
    <scope>NUCLEOTIDE SEQUENCE [LARGE SCALE GENOMIC DNA]</scope>
</reference>
<dbReference type="EMBL" id="BGPR01000309">
    <property type="protein sequence ID" value="GBM12117.1"/>
    <property type="molecule type" value="Genomic_DNA"/>
</dbReference>
<dbReference type="GO" id="GO:0032807">
    <property type="term" value="C:DNA ligase IV complex"/>
    <property type="evidence" value="ECO:0007669"/>
    <property type="project" value="TreeGrafter"/>
</dbReference>
<keyword evidence="3" id="KW-0238">DNA-binding</keyword>
<dbReference type="OrthoDB" id="2155935at2759"/>
<accession>A0A4Y2D7M2</accession>
<evidence type="ECO:0000256" key="5">
    <source>
        <dbReference type="ARBA" id="ARBA00023242"/>
    </source>
</evidence>
<comment type="similarity">
    <text evidence="6">Belongs to the XRCC4-XLF family. XLF subfamily.</text>
</comment>
<keyword evidence="4" id="KW-0234">DNA repair</keyword>
<evidence type="ECO:0000256" key="6">
    <source>
        <dbReference type="ARBA" id="ARBA00025747"/>
    </source>
</evidence>
<dbReference type="InterPro" id="IPR015381">
    <property type="entry name" value="XLF-like_N"/>
</dbReference>
<evidence type="ECO:0000256" key="3">
    <source>
        <dbReference type="ARBA" id="ARBA00023125"/>
    </source>
</evidence>
<dbReference type="GO" id="GO:0006303">
    <property type="term" value="P:double-strand break repair via nonhomologous end joining"/>
    <property type="evidence" value="ECO:0007669"/>
    <property type="project" value="TreeGrafter"/>
</dbReference>
<dbReference type="Proteomes" id="UP000499080">
    <property type="component" value="Unassembled WGS sequence"/>
</dbReference>
<protein>
    <recommendedName>
        <fullName evidence="7">Non-homologous end-joining factor 1</fullName>
    </recommendedName>
</protein>
<keyword evidence="10" id="KW-1185">Reference proteome</keyword>
<dbReference type="Pfam" id="PF09302">
    <property type="entry name" value="XLF"/>
    <property type="match status" value="1"/>
</dbReference>
<dbReference type="InterPro" id="IPR052287">
    <property type="entry name" value="NHEJ_factor"/>
</dbReference>
<comment type="subcellular location">
    <subcellularLocation>
        <location evidence="1">Nucleus</location>
    </subcellularLocation>
</comment>
<dbReference type="GO" id="GO:0045027">
    <property type="term" value="F:DNA end binding"/>
    <property type="evidence" value="ECO:0007669"/>
    <property type="project" value="TreeGrafter"/>
</dbReference>
<evidence type="ECO:0000313" key="10">
    <source>
        <dbReference type="Proteomes" id="UP000499080"/>
    </source>
</evidence>
<sequence length="245" mass="28133">MTGEAYDELWNLDWVAIPVFPYVMKYRFDEDGYILMVSDLAAVYAEKLDEKAIQERFQVLNPYAEMLPKVILKHVKQSVKKILAGDQAHEQTELKITLDSNKVIIQHQFNTSGVRFMFNFEPQKLSDNQFKSHILRPILLRALILDEEKAALQRKVEELEGRQSLSSSSNVKNDIESIAIKLCLLDVSRKKTDDREEFGEGILGEIDPGMSTHVKIMLIVQSTEAQDGDEKNIKSCSFENWYICS</sequence>
<evidence type="ECO:0000313" key="9">
    <source>
        <dbReference type="EMBL" id="GBM12117.1"/>
    </source>
</evidence>
<dbReference type="Gene3D" id="2.170.210.10">
    <property type="entry name" value="DNA double-strand break repair and VJ recombination XRCC4, N-terminal"/>
    <property type="match status" value="1"/>
</dbReference>
<evidence type="ECO:0000256" key="7">
    <source>
        <dbReference type="ARBA" id="ARBA00044529"/>
    </source>
</evidence>
<name>A0A4Y2D7M2_ARAVE</name>
<dbReference type="PANTHER" id="PTHR32235:SF1">
    <property type="entry name" value="NON-HOMOLOGOUS END-JOINING FACTOR 1"/>
    <property type="match status" value="1"/>
</dbReference>
<dbReference type="PANTHER" id="PTHR32235">
    <property type="entry name" value="NON-HOMOLOGOUS END-JOINING FACTOR 1"/>
    <property type="match status" value="1"/>
</dbReference>
<evidence type="ECO:0000256" key="4">
    <source>
        <dbReference type="ARBA" id="ARBA00023204"/>
    </source>
</evidence>
<dbReference type="InterPro" id="IPR038051">
    <property type="entry name" value="XRCC4-like_N_sf"/>
</dbReference>
<evidence type="ECO:0000256" key="1">
    <source>
        <dbReference type="ARBA" id="ARBA00004123"/>
    </source>
</evidence>
<dbReference type="CDD" id="cd22285">
    <property type="entry name" value="HD_XLF_N"/>
    <property type="match status" value="1"/>
</dbReference>
<keyword evidence="2" id="KW-0227">DNA damage</keyword>
<gene>
    <name evidence="9" type="ORF">AVEN_39458_1</name>
</gene>
<keyword evidence="5" id="KW-0539">Nucleus</keyword>